<accession>A0AA35RSG2</accession>
<evidence type="ECO:0000313" key="2">
    <source>
        <dbReference type="Proteomes" id="UP001174909"/>
    </source>
</evidence>
<dbReference type="AlphaFoldDB" id="A0AA35RSG2"/>
<dbReference type="EMBL" id="CASHTH010001569">
    <property type="protein sequence ID" value="CAI8016903.1"/>
    <property type="molecule type" value="Genomic_DNA"/>
</dbReference>
<name>A0AA35RSG2_GEOBA</name>
<dbReference type="Proteomes" id="UP001174909">
    <property type="component" value="Unassembled WGS sequence"/>
</dbReference>
<keyword evidence="2" id="KW-1185">Reference proteome</keyword>
<sequence>MAAAGVAARQRRLKVSTLFYSTPIGRQNDRHRGFHLFQSLNLDK</sequence>
<organism evidence="1 2">
    <name type="scientific">Geodia barretti</name>
    <name type="common">Barrett's horny sponge</name>
    <dbReference type="NCBI Taxonomy" id="519541"/>
    <lineage>
        <taxon>Eukaryota</taxon>
        <taxon>Metazoa</taxon>
        <taxon>Porifera</taxon>
        <taxon>Demospongiae</taxon>
        <taxon>Heteroscleromorpha</taxon>
        <taxon>Tetractinellida</taxon>
        <taxon>Astrophorina</taxon>
        <taxon>Geodiidae</taxon>
        <taxon>Geodia</taxon>
    </lineage>
</organism>
<gene>
    <name evidence="1" type="ORF">GBAR_LOCUS10325</name>
</gene>
<comment type="caution">
    <text evidence="1">The sequence shown here is derived from an EMBL/GenBank/DDBJ whole genome shotgun (WGS) entry which is preliminary data.</text>
</comment>
<reference evidence="1" key="1">
    <citation type="submission" date="2023-03" db="EMBL/GenBank/DDBJ databases">
        <authorList>
            <person name="Steffen K."/>
            <person name="Cardenas P."/>
        </authorList>
    </citation>
    <scope>NUCLEOTIDE SEQUENCE</scope>
</reference>
<proteinExistence type="predicted"/>
<protein>
    <submittedName>
        <fullName evidence="1">Uncharacterized protein</fullName>
    </submittedName>
</protein>
<evidence type="ECO:0000313" key="1">
    <source>
        <dbReference type="EMBL" id="CAI8016903.1"/>
    </source>
</evidence>